<feature type="transmembrane region" description="Helical" evidence="6">
    <location>
        <begin position="106"/>
        <end position="124"/>
    </location>
</feature>
<evidence type="ECO:0000256" key="2">
    <source>
        <dbReference type="ARBA" id="ARBA00022692"/>
    </source>
</evidence>
<feature type="transmembrane region" description="Helical" evidence="6">
    <location>
        <begin position="169"/>
        <end position="187"/>
    </location>
</feature>
<feature type="transmembrane region" description="Helical" evidence="6">
    <location>
        <begin position="42"/>
        <end position="64"/>
    </location>
</feature>
<dbReference type="AlphaFoldDB" id="A0A848L6G4"/>
<evidence type="ECO:0000256" key="3">
    <source>
        <dbReference type="ARBA" id="ARBA00022989"/>
    </source>
</evidence>
<evidence type="ECO:0000313" key="8">
    <source>
        <dbReference type="Proteomes" id="UP000550729"/>
    </source>
</evidence>
<feature type="transmembrane region" description="Helical" evidence="6">
    <location>
        <begin position="76"/>
        <end position="94"/>
    </location>
</feature>
<dbReference type="Gene3D" id="1.20.1250.20">
    <property type="entry name" value="MFS general substrate transporter like domains"/>
    <property type="match status" value="1"/>
</dbReference>
<feature type="transmembrane region" description="Helical" evidence="6">
    <location>
        <begin position="280"/>
        <end position="297"/>
    </location>
</feature>
<accession>A0A848L6G4</accession>
<evidence type="ECO:0000256" key="5">
    <source>
        <dbReference type="SAM" id="MobiDB-lite"/>
    </source>
</evidence>
<dbReference type="InterPro" id="IPR011701">
    <property type="entry name" value="MFS"/>
</dbReference>
<feature type="transmembrane region" description="Helical" evidence="6">
    <location>
        <begin position="394"/>
        <end position="412"/>
    </location>
</feature>
<feature type="transmembrane region" description="Helical" evidence="6">
    <location>
        <begin position="366"/>
        <end position="388"/>
    </location>
</feature>
<feature type="transmembrane region" description="Helical" evidence="6">
    <location>
        <begin position="193"/>
        <end position="211"/>
    </location>
</feature>
<dbReference type="GO" id="GO:0022857">
    <property type="term" value="F:transmembrane transporter activity"/>
    <property type="evidence" value="ECO:0007669"/>
    <property type="project" value="InterPro"/>
</dbReference>
<feature type="transmembrane region" description="Helical" evidence="6">
    <location>
        <begin position="130"/>
        <end position="148"/>
    </location>
</feature>
<proteinExistence type="predicted"/>
<protein>
    <submittedName>
        <fullName evidence="7">MFS transporter</fullName>
    </submittedName>
</protein>
<keyword evidence="3 6" id="KW-1133">Transmembrane helix</keyword>
<dbReference type="SUPFAM" id="SSF103473">
    <property type="entry name" value="MFS general substrate transporter"/>
    <property type="match status" value="1"/>
</dbReference>
<evidence type="ECO:0000256" key="4">
    <source>
        <dbReference type="ARBA" id="ARBA00023136"/>
    </source>
</evidence>
<dbReference type="InterPro" id="IPR036259">
    <property type="entry name" value="MFS_trans_sf"/>
</dbReference>
<sequence>MWRNCRSPHPPTTTPPRSPPDSPRTLGRVTTRIDAALTRSRIAVAVVFALNGFLAAMLVAHIPVITARTGVTHETLGGLLLLTGASAFVGMQVCGPLIDRFGSRPLTIIAVVTLAAAIFGPVLATGTSTLAPAVMLFGFANGSLDVSMNSQAVAVEQAYDRPIMSAFHAYFSVGSMVGSAIIALTLWLDVGVVATVAGAAVFGVIVLAVVARDLTVADVAARTGAGHTEPKRRWWHSIDRFRFVVLATVAFALMLAEGTAYDWSALQVVETFGVPDATGAIAFFAFSVAMTATRFVIDPIAASIGPAKVVRIGATIGAVGMTMVVLSPAPWVAVCGWLVFGGGLAGGIPQIFTAAGNLSPVSSGQVMSAVVGCGYLGMLAGPAVVGFLSHSTSLASALAVVIVALALALVGAGQVNRRSSVAAEPR</sequence>
<dbReference type="InterPro" id="IPR051788">
    <property type="entry name" value="MFS_Transporter"/>
</dbReference>
<organism evidence="7 8">
    <name type="scientific">Gordonia asplenii</name>
    <dbReference type="NCBI Taxonomy" id="2725283"/>
    <lineage>
        <taxon>Bacteria</taxon>
        <taxon>Bacillati</taxon>
        <taxon>Actinomycetota</taxon>
        <taxon>Actinomycetes</taxon>
        <taxon>Mycobacteriales</taxon>
        <taxon>Gordoniaceae</taxon>
        <taxon>Gordonia</taxon>
    </lineage>
</organism>
<dbReference type="GO" id="GO:0016020">
    <property type="term" value="C:membrane"/>
    <property type="evidence" value="ECO:0007669"/>
    <property type="project" value="UniProtKB-SubCell"/>
</dbReference>
<comment type="subcellular location">
    <subcellularLocation>
        <location evidence="1">Membrane</location>
        <topology evidence="1">Multi-pass membrane protein</topology>
    </subcellularLocation>
</comment>
<feature type="transmembrane region" description="Helical" evidence="6">
    <location>
        <begin position="331"/>
        <end position="354"/>
    </location>
</feature>
<dbReference type="Proteomes" id="UP000550729">
    <property type="component" value="Unassembled WGS sequence"/>
</dbReference>
<dbReference type="Pfam" id="PF07690">
    <property type="entry name" value="MFS_1"/>
    <property type="match status" value="1"/>
</dbReference>
<feature type="compositionally biased region" description="Pro residues" evidence="5">
    <location>
        <begin position="8"/>
        <end position="22"/>
    </location>
</feature>
<reference evidence="7 8" key="1">
    <citation type="submission" date="2020-04" db="EMBL/GenBank/DDBJ databases">
        <title>Gordonia sp. nov. TBRC 11910.</title>
        <authorList>
            <person name="Suriyachadkun C."/>
        </authorList>
    </citation>
    <scope>NUCLEOTIDE SEQUENCE [LARGE SCALE GENOMIC DNA]</scope>
    <source>
        <strain evidence="7 8">TBRC 11910</strain>
    </source>
</reference>
<gene>
    <name evidence="7" type="ORF">HH308_23930</name>
</gene>
<keyword evidence="8" id="KW-1185">Reference proteome</keyword>
<name>A0A848L6G4_9ACTN</name>
<evidence type="ECO:0000256" key="1">
    <source>
        <dbReference type="ARBA" id="ARBA00004141"/>
    </source>
</evidence>
<dbReference type="CDD" id="cd17393">
    <property type="entry name" value="MFS_MosC_like"/>
    <property type="match status" value="1"/>
</dbReference>
<feature type="region of interest" description="Disordered" evidence="5">
    <location>
        <begin position="1"/>
        <end position="26"/>
    </location>
</feature>
<dbReference type="EMBL" id="JABBNB010000033">
    <property type="protein sequence ID" value="NMO04273.1"/>
    <property type="molecule type" value="Genomic_DNA"/>
</dbReference>
<dbReference type="PANTHER" id="PTHR23514:SF13">
    <property type="entry name" value="INNER MEMBRANE PROTEIN YBJJ"/>
    <property type="match status" value="1"/>
</dbReference>
<evidence type="ECO:0000256" key="6">
    <source>
        <dbReference type="SAM" id="Phobius"/>
    </source>
</evidence>
<feature type="transmembrane region" description="Helical" evidence="6">
    <location>
        <begin position="241"/>
        <end position="260"/>
    </location>
</feature>
<keyword evidence="2 6" id="KW-0812">Transmembrane</keyword>
<dbReference type="PANTHER" id="PTHR23514">
    <property type="entry name" value="BYPASS OF STOP CODON PROTEIN 6"/>
    <property type="match status" value="1"/>
</dbReference>
<comment type="caution">
    <text evidence="7">The sequence shown here is derived from an EMBL/GenBank/DDBJ whole genome shotgun (WGS) entry which is preliminary data.</text>
</comment>
<evidence type="ECO:0000313" key="7">
    <source>
        <dbReference type="EMBL" id="NMO04273.1"/>
    </source>
</evidence>
<keyword evidence="4 6" id="KW-0472">Membrane</keyword>
<feature type="transmembrane region" description="Helical" evidence="6">
    <location>
        <begin position="309"/>
        <end position="325"/>
    </location>
</feature>